<evidence type="ECO:0000256" key="11">
    <source>
        <dbReference type="SAM" id="Phobius"/>
    </source>
</evidence>
<keyword evidence="5" id="KW-0479">Metal-binding</keyword>
<feature type="transmembrane region" description="Helical" evidence="11">
    <location>
        <begin position="228"/>
        <end position="252"/>
    </location>
</feature>
<dbReference type="RefSeq" id="WP_106892940.1">
    <property type="nucleotide sequence ID" value="NZ_CP027860.1"/>
</dbReference>
<dbReference type="KEGG" id="xba:C7S18_18375"/>
<proteinExistence type="predicted"/>
<dbReference type="GO" id="GO:0046872">
    <property type="term" value="F:metal ion binding"/>
    <property type="evidence" value="ECO:0007669"/>
    <property type="project" value="UniProtKB-KW"/>
</dbReference>
<keyword evidence="9" id="KW-0482">Metalloprotease</keyword>
<feature type="transmembrane region" description="Helical" evidence="11">
    <location>
        <begin position="70"/>
        <end position="87"/>
    </location>
</feature>
<dbReference type="OrthoDB" id="9789270at2"/>
<dbReference type="EMBL" id="CP027860">
    <property type="protein sequence ID" value="AVP99021.1"/>
    <property type="molecule type" value="Genomic_DNA"/>
</dbReference>
<name>A0A2P1PVZ4_9GAMM</name>
<dbReference type="AlphaFoldDB" id="A0A2P1PVZ4"/>
<accession>A0A2P1PVZ4</accession>
<dbReference type="InterPro" id="IPR001915">
    <property type="entry name" value="Peptidase_M48"/>
</dbReference>
<dbReference type="Pfam" id="PF01435">
    <property type="entry name" value="Peptidase_M48"/>
    <property type="match status" value="1"/>
</dbReference>
<evidence type="ECO:0000256" key="2">
    <source>
        <dbReference type="ARBA" id="ARBA00022475"/>
    </source>
</evidence>
<evidence type="ECO:0000256" key="8">
    <source>
        <dbReference type="ARBA" id="ARBA00022989"/>
    </source>
</evidence>
<sequence length="1275" mass="140540">MSIHSIYPAGPEQVPANLTEASKTYRRHAWFAVLGLFTFVAAYFGLMIWLGFLVYTQVQDLSGGRGNEPLISFLLIGIAGFLVVFMAKPLFSIQRGHSGDDLELKPEDQPLLFEFLHKLADEAGAPRPKRVFVSPRVNASVFYDLSILNLIFPSKKNLEIGLALVNVLSLGELKAVLAHEFGHFAQRSMAVGRWVYVAQQIAGHIVAQRGALDRFVEGLSRVDFRIAWVGWLLSLIIWSIRSLVELLFRLVVLAQRALSREMEYQADLVATALTGSDALVHALHKLGAADEAWQQALAFAEDELKANRVIDDLFAVQSRIIMHLRIVQADPNYGRAPPIVGEAKDHRVFVDSLAKPPAMWSTHPENSDRERNVKERYVAASIDPRPGWELFQNAASLRQRVTRELLRSALKEPDTVPSSPIAESLAALDKQFDLPSLKRRYRGSYLNRALTRHAATVAELFESIPGQSNLGGIAAELYDDRHDQDLDRLRALTAEAASIKGLIAGALSTGNRNFRWRGEELKREDLPKTLAAIESELAQVRDALHRHDRRARSVHRAMAEQLGEGWALHLHGLLSVMHFAEHAHADLQDTQRVLAHTYRVVTADKSVSKAELKLLIDDCNVVQRALARLHQSAPEIRLDATLLTALKTTDWASMLGELKLPPANQDNIQSWLGAVDGWVGVYLHALDTLQQACLQTLLGAEERVLAAYRQGEALPPAPQHSVVPEEYPCLLPGCERPTTLRLNFWDRFQSADGAMATGLRFVSAGSILGGLLWLSAGVGDASLTIHNGLSEPVTVRIDQTKITVPAGAHVTTTVSSRDSHQVLSQLSDQHLIERLTLEPSDLGRKMLYNVAGASSLVLVTASYGNAAEREPRFLGNPILSNVSADHVFTDPPAQIRTKSGGDTRTALQSLDDLRPSQQVALSPEAGRDALIRAHVRFDQGGTERLHEWLALARDLAEGRNIIVTRSQRLPNEVVTLRALQDSGTASEQQESCAVHQAQSAAAPDNPDLIYLAIRCESDSAAQNQAFVAALARFPEHPWLRLARANILAERVQWDAALAAFVQSYAELPEMRGWARSALVRLARLRDQQHDPDVVRALVADPDLEALVRATDGQSTAGYEWTKGYAWFSRGDLRVAADAMQAKQNPDALIKLAASDGADANLIEQAMRVSVDTELEASVRMLQYALIERQGGNGQIWLDAAVADLDESDAALARAFLMQMAAGLAAETNLSEMPPQLRAQLYAAARVRLGRNCPPLWEQIATRYLFISERPYFAGS</sequence>
<keyword evidence="6" id="KW-0378">Hydrolase</keyword>
<keyword evidence="4 11" id="KW-0812">Transmembrane</keyword>
<dbReference type="PANTHER" id="PTHR43221">
    <property type="entry name" value="PROTEASE HTPX"/>
    <property type="match status" value="1"/>
</dbReference>
<evidence type="ECO:0000313" key="14">
    <source>
        <dbReference type="Proteomes" id="UP000241074"/>
    </source>
</evidence>
<feature type="domain" description="Peptidase M48" evidence="12">
    <location>
        <begin position="114"/>
        <end position="376"/>
    </location>
</feature>
<evidence type="ECO:0000256" key="1">
    <source>
        <dbReference type="ARBA" id="ARBA00001947"/>
    </source>
</evidence>
<organism evidence="13 14">
    <name type="scientific">Ahniella affigens</name>
    <dbReference type="NCBI Taxonomy" id="2021234"/>
    <lineage>
        <taxon>Bacteria</taxon>
        <taxon>Pseudomonadati</taxon>
        <taxon>Pseudomonadota</taxon>
        <taxon>Gammaproteobacteria</taxon>
        <taxon>Lysobacterales</taxon>
        <taxon>Rhodanobacteraceae</taxon>
        <taxon>Ahniella</taxon>
    </lineage>
</organism>
<reference evidence="13 14" key="2">
    <citation type="submission" date="2018-03" db="EMBL/GenBank/DDBJ databases">
        <authorList>
            <person name="Keele B.F."/>
        </authorList>
    </citation>
    <scope>NUCLEOTIDE SEQUENCE [LARGE SCALE GENOMIC DNA]</scope>
    <source>
        <strain evidence="13 14">D13</strain>
    </source>
</reference>
<keyword evidence="8 11" id="KW-1133">Transmembrane helix</keyword>
<reference evidence="13 14" key="1">
    <citation type="submission" date="2018-03" db="EMBL/GenBank/DDBJ databases">
        <title>Ahniella affigens gen. nov., sp. nov., a gammaproteobacterium isolated from sandy soil near a stream.</title>
        <authorList>
            <person name="Ko Y."/>
            <person name="Kim J.-H."/>
        </authorList>
    </citation>
    <scope>NUCLEOTIDE SEQUENCE [LARGE SCALE GENOMIC DNA]</scope>
    <source>
        <strain evidence="13 14">D13</strain>
    </source>
</reference>
<evidence type="ECO:0000256" key="10">
    <source>
        <dbReference type="ARBA" id="ARBA00023136"/>
    </source>
</evidence>
<dbReference type="PANTHER" id="PTHR43221:SF2">
    <property type="entry name" value="PROTEASE HTPX HOMOLOG"/>
    <property type="match status" value="1"/>
</dbReference>
<evidence type="ECO:0000256" key="9">
    <source>
        <dbReference type="ARBA" id="ARBA00023049"/>
    </source>
</evidence>
<keyword evidence="3 13" id="KW-0645">Protease</keyword>
<comment type="cofactor">
    <cofactor evidence="1">
        <name>Zn(2+)</name>
        <dbReference type="ChEBI" id="CHEBI:29105"/>
    </cofactor>
</comment>
<protein>
    <submittedName>
        <fullName evidence="13">Zn-dependent protease with chaperone function</fullName>
    </submittedName>
</protein>
<gene>
    <name evidence="13" type="ORF">C7S18_18375</name>
</gene>
<evidence type="ECO:0000256" key="7">
    <source>
        <dbReference type="ARBA" id="ARBA00022833"/>
    </source>
</evidence>
<evidence type="ECO:0000256" key="4">
    <source>
        <dbReference type="ARBA" id="ARBA00022692"/>
    </source>
</evidence>
<dbReference type="CDD" id="cd07328">
    <property type="entry name" value="M48_Ste24p_like"/>
    <property type="match status" value="1"/>
</dbReference>
<evidence type="ECO:0000259" key="12">
    <source>
        <dbReference type="Pfam" id="PF01435"/>
    </source>
</evidence>
<keyword evidence="14" id="KW-1185">Reference proteome</keyword>
<keyword evidence="2" id="KW-1003">Cell membrane</keyword>
<keyword evidence="10 11" id="KW-0472">Membrane</keyword>
<dbReference type="GO" id="GO:0004222">
    <property type="term" value="F:metalloendopeptidase activity"/>
    <property type="evidence" value="ECO:0007669"/>
    <property type="project" value="InterPro"/>
</dbReference>
<evidence type="ECO:0000256" key="6">
    <source>
        <dbReference type="ARBA" id="ARBA00022801"/>
    </source>
</evidence>
<dbReference type="GO" id="GO:0006508">
    <property type="term" value="P:proteolysis"/>
    <property type="evidence" value="ECO:0007669"/>
    <property type="project" value="UniProtKB-KW"/>
</dbReference>
<dbReference type="Gene3D" id="3.30.2010.10">
    <property type="entry name" value="Metalloproteases ('zincins'), catalytic domain"/>
    <property type="match status" value="1"/>
</dbReference>
<dbReference type="InterPro" id="IPR050083">
    <property type="entry name" value="HtpX_protease"/>
</dbReference>
<evidence type="ECO:0000256" key="5">
    <source>
        <dbReference type="ARBA" id="ARBA00022723"/>
    </source>
</evidence>
<evidence type="ECO:0000313" key="13">
    <source>
        <dbReference type="EMBL" id="AVP99021.1"/>
    </source>
</evidence>
<keyword evidence="7" id="KW-0862">Zinc</keyword>
<feature type="transmembrane region" description="Helical" evidence="11">
    <location>
        <begin position="29"/>
        <end position="50"/>
    </location>
</feature>
<evidence type="ECO:0000256" key="3">
    <source>
        <dbReference type="ARBA" id="ARBA00022670"/>
    </source>
</evidence>
<dbReference type="Proteomes" id="UP000241074">
    <property type="component" value="Chromosome"/>
</dbReference>